<gene>
    <name evidence="1" type="ORF">SAMN05421751_1601</name>
</gene>
<dbReference type="AlphaFoldDB" id="A0A1H5ZMM0"/>
<reference evidence="1 2" key="1">
    <citation type="submission" date="2016-10" db="EMBL/GenBank/DDBJ databases">
        <authorList>
            <person name="de Groot N.N."/>
        </authorList>
    </citation>
    <scope>NUCLEOTIDE SEQUENCE [LARGE SCALE GENOMIC DNA]</scope>
    <source>
        <strain evidence="1 2">DSM 23413</strain>
    </source>
</reference>
<evidence type="ECO:0000313" key="1">
    <source>
        <dbReference type="EMBL" id="SEG37813.1"/>
    </source>
</evidence>
<feature type="non-terminal residue" evidence="1">
    <location>
        <position position="1"/>
    </location>
</feature>
<dbReference type="EMBL" id="FNVD01000060">
    <property type="protein sequence ID" value="SEG37813.1"/>
    <property type="molecule type" value="Genomic_DNA"/>
</dbReference>
<keyword evidence="2" id="KW-1185">Reference proteome</keyword>
<evidence type="ECO:0000313" key="2">
    <source>
        <dbReference type="Proteomes" id="UP000236742"/>
    </source>
</evidence>
<sequence>EPEPAFAPMVIEELTDRTVGAGDATVEIVCGDVVIRLDGATPAARIAEIVRALGA</sequence>
<accession>A0A1H5ZMM0</accession>
<protein>
    <submittedName>
        <fullName evidence="1">Uncharacterized protein</fullName>
    </submittedName>
</protein>
<proteinExistence type="predicted"/>
<name>A0A1H5ZMM0_9RHOB</name>
<organism evidence="1 2">
    <name type="scientific">Jhaorihella thermophila</name>
    <dbReference type="NCBI Taxonomy" id="488547"/>
    <lineage>
        <taxon>Bacteria</taxon>
        <taxon>Pseudomonadati</taxon>
        <taxon>Pseudomonadota</taxon>
        <taxon>Alphaproteobacteria</taxon>
        <taxon>Rhodobacterales</taxon>
        <taxon>Paracoccaceae</taxon>
        <taxon>Jhaorihella</taxon>
    </lineage>
</organism>
<dbReference type="Proteomes" id="UP000236742">
    <property type="component" value="Unassembled WGS sequence"/>
</dbReference>